<proteinExistence type="predicted"/>
<feature type="region of interest" description="Disordered" evidence="1">
    <location>
        <begin position="1"/>
        <end position="53"/>
    </location>
</feature>
<sequence length="482" mass="52431">MPHTRTPATTDTRITPRPYRRPPGGTVTSTPGIRRTPRTARRPRTPRSRTRPPRALAALAVLSALALLLSGCSGDASGSSGGKVTLTFAWWGNDDRHKRTNEAVDLFEKRHPNVTVRTSFASYESYVQKLATQAAGGDLPDVAQLDYRQISQYAGSDTLRDLGPYVKSGALRTGAFDKELLSTGAYEGTQYALPMGSGTTGFAYDAAVFEKAGVDPPKPGWTWQEWADAGRAVSDLGLKGPNGKPYTGHTDMGVHEDAFEMWLRSRGKQLYASEDELGFTARDLARFWSFTDKLRREGVVSQAKDTSQISGAVESGPMGRKLAATDFTWDAPFLGYPPLLGDSVHFAPVPTTGGKAGQYIKPTMLLGVGANSEHPKEAAELVDFLLNDPAAGDILGVTRGVPPNQEIAERVSKDLKGPEKELYDFGKKVIRYGVDPPPKAPPRGDVVLQVSFSRVYQQVVYERQSPAEAAEEYVAEAERELR</sequence>
<dbReference type="Gene3D" id="3.40.190.10">
    <property type="entry name" value="Periplasmic binding protein-like II"/>
    <property type="match status" value="2"/>
</dbReference>
<dbReference type="AlphaFoldDB" id="A0A345XUD9"/>
<dbReference type="InterPro" id="IPR006059">
    <property type="entry name" value="SBP"/>
</dbReference>
<dbReference type="EMBL" id="CP031320">
    <property type="protein sequence ID" value="AXK35255.1"/>
    <property type="molecule type" value="Genomic_DNA"/>
</dbReference>
<evidence type="ECO:0000313" key="2">
    <source>
        <dbReference type="EMBL" id="AXK35255.1"/>
    </source>
</evidence>
<dbReference type="PANTHER" id="PTHR43649">
    <property type="entry name" value="ARABINOSE-BINDING PROTEIN-RELATED"/>
    <property type="match status" value="1"/>
</dbReference>
<protein>
    <submittedName>
        <fullName evidence="2">Extracellular solute-binding protein</fullName>
    </submittedName>
</protein>
<evidence type="ECO:0000313" key="3">
    <source>
        <dbReference type="Proteomes" id="UP000254425"/>
    </source>
</evidence>
<evidence type="ECO:0000256" key="1">
    <source>
        <dbReference type="SAM" id="MobiDB-lite"/>
    </source>
</evidence>
<dbReference type="Pfam" id="PF01547">
    <property type="entry name" value="SBP_bac_1"/>
    <property type="match status" value="1"/>
</dbReference>
<dbReference type="Proteomes" id="UP000254425">
    <property type="component" value="Chromosome"/>
</dbReference>
<dbReference type="SUPFAM" id="SSF53850">
    <property type="entry name" value="Periplasmic binding protein-like II"/>
    <property type="match status" value="1"/>
</dbReference>
<gene>
    <name evidence="2" type="ORF">DVA86_24050</name>
</gene>
<reference evidence="2 3" key="1">
    <citation type="submission" date="2018-07" db="EMBL/GenBank/DDBJ databases">
        <title>Draft genome of the type strain Streptomyces armeniacus ATCC 15676.</title>
        <authorList>
            <person name="Labana P."/>
            <person name="Gosse J.T."/>
            <person name="Boddy C.N."/>
        </authorList>
    </citation>
    <scope>NUCLEOTIDE SEQUENCE [LARGE SCALE GENOMIC DNA]</scope>
    <source>
        <strain evidence="2 3">ATCC 15676</strain>
    </source>
</reference>
<keyword evidence="3" id="KW-1185">Reference proteome</keyword>
<organism evidence="2 3">
    <name type="scientific">Streptomyces armeniacus</name>
    <dbReference type="NCBI Taxonomy" id="83291"/>
    <lineage>
        <taxon>Bacteria</taxon>
        <taxon>Bacillati</taxon>
        <taxon>Actinomycetota</taxon>
        <taxon>Actinomycetes</taxon>
        <taxon>Kitasatosporales</taxon>
        <taxon>Streptomycetaceae</taxon>
        <taxon>Streptomyces</taxon>
    </lineage>
</organism>
<name>A0A345XUD9_9ACTN</name>
<accession>A0A345XUD9</accession>
<feature type="compositionally biased region" description="Low complexity" evidence="1">
    <location>
        <begin position="1"/>
        <end position="17"/>
    </location>
</feature>
<dbReference type="PANTHER" id="PTHR43649:SF11">
    <property type="entry name" value="ABC TRANSPORTER SUBSTRATE-BINDING PROTEIN YESO-RELATED"/>
    <property type="match status" value="1"/>
</dbReference>
<dbReference type="InterPro" id="IPR050490">
    <property type="entry name" value="Bact_solute-bd_prot1"/>
</dbReference>
<feature type="compositionally biased region" description="Basic residues" evidence="1">
    <location>
        <begin position="35"/>
        <end position="52"/>
    </location>
</feature>
<dbReference type="KEGG" id="sarm:DVA86_24050"/>